<comment type="similarity">
    <text evidence="3">Belongs to the EROs family.</text>
</comment>
<protein>
    <submittedName>
        <fullName evidence="19">Uncharacterized protein</fullName>
    </submittedName>
</protein>
<comment type="subunit">
    <text evidence="4">May function both as a monomer and a homodimer.</text>
</comment>
<evidence type="ECO:0000256" key="14">
    <source>
        <dbReference type="ARBA" id="ARBA00023180"/>
    </source>
</evidence>
<keyword evidence="15" id="KW-0676">Redox-active center</keyword>
<evidence type="ECO:0000256" key="7">
    <source>
        <dbReference type="ARBA" id="ARBA00022729"/>
    </source>
</evidence>
<dbReference type="PANTHER" id="PTHR12613">
    <property type="entry name" value="ERO1-RELATED"/>
    <property type="match status" value="1"/>
</dbReference>
<evidence type="ECO:0000256" key="4">
    <source>
        <dbReference type="ARBA" id="ARBA00011802"/>
    </source>
</evidence>
<organism evidence="19 20">
    <name type="scientific">Apatococcus fuscideae</name>
    <dbReference type="NCBI Taxonomy" id="2026836"/>
    <lineage>
        <taxon>Eukaryota</taxon>
        <taxon>Viridiplantae</taxon>
        <taxon>Chlorophyta</taxon>
        <taxon>core chlorophytes</taxon>
        <taxon>Trebouxiophyceae</taxon>
        <taxon>Chlorellales</taxon>
        <taxon>Chlorellaceae</taxon>
        <taxon>Apatococcus</taxon>
    </lineage>
</organism>
<evidence type="ECO:0000256" key="13">
    <source>
        <dbReference type="ARBA" id="ARBA00023157"/>
    </source>
</evidence>
<evidence type="ECO:0000256" key="5">
    <source>
        <dbReference type="ARBA" id="ARBA00022448"/>
    </source>
</evidence>
<evidence type="ECO:0000256" key="1">
    <source>
        <dbReference type="ARBA" id="ARBA00001974"/>
    </source>
</evidence>
<dbReference type="EMBL" id="JALJOV010000336">
    <property type="protein sequence ID" value="KAK9864588.1"/>
    <property type="molecule type" value="Genomic_DNA"/>
</dbReference>
<comment type="cofactor">
    <cofactor evidence="1 17">
        <name>FAD</name>
        <dbReference type="ChEBI" id="CHEBI:57692"/>
    </cofactor>
</comment>
<keyword evidence="14" id="KW-0325">Glycoprotein</keyword>
<gene>
    <name evidence="19" type="ORF">WJX84_007419</name>
</gene>
<evidence type="ECO:0000256" key="12">
    <source>
        <dbReference type="ARBA" id="ARBA00023136"/>
    </source>
</evidence>
<feature type="active site" description="Nucleophile" evidence="16">
    <location>
        <position position="405"/>
    </location>
</feature>
<keyword evidence="8" id="KW-0256">Endoplasmic reticulum</keyword>
<evidence type="ECO:0000313" key="19">
    <source>
        <dbReference type="EMBL" id="KAK9864588.1"/>
    </source>
</evidence>
<dbReference type="Proteomes" id="UP001485043">
    <property type="component" value="Unassembled WGS sequence"/>
</dbReference>
<evidence type="ECO:0000256" key="6">
    <source>
        <dbReference type="ARBA" id="ARBA00022630"/>
    </source>
</evidence>
<keyword evidence="12" id="KW-0472">Membrane</keyword>
<keyword evidence="5" id="KW-0813">Transport</keyword>
<evidence type="ECO:0000256" key="18">
    <source>
        <dbReference type="PIRSR" id="PIRSR017205-3"/>
    </source>
</evidence>
<keyword evidence="9 17" id="KW-0274">FAD</keyword>
<dbReference type="PIRSF" id="PIRSF017205">
    <property type="entry name" value="ERO1"/>
    <property type="match status" value="1"/>
</dbReference>
<dbReference type="InterPro" id="IPR007266">
    <property type="entry name" value="Ero1"/>
</dbReference>
<comment type="subcellular location">
    <subcellularLocation>
        <location evidence="2">Endoplasmic reticulum membrane</location>
        <topology evidence="2">Peripheral membrane protein</topology>
        <orientation evidence="2">Lumenal side</orientation>
    </subcellularLocation>
</comment>
<feature type="binding site" evidence="17">
    <location>
        <position position="241"/>
    </location>
    <ligand>
        <name>FAD</name>
        <dbReference type="ChEBI" id="CHEBI:57692"/>
    </ligand>
</feature>
<feature type="active site" evidence="16">
    <location>
        <position position="408"/>
    </location>
</feature>
<dbReference type="GO" id="GO:0015035">
    <property type="term" value="F:protein-disulfide reductase activity"/>
    <property type="evidence" value="ECO:0007669"/>
    <property type="project" value="InterPro"/>
</dbReference>
<dbReference type="InterPro" id="IPR037192">
    <property type="entry name" value="ERO1-like_sf"/>
</dbReference>
<evidence type="ECO:0000256" key="9">
    <source>
        <dbReference type="ARBA" id="ARBA00022827"/>
    </source>
</evidence>
<dbReference type="AlphaFoldDB" id="A0AAW1T6L5"/>
<feature type="binding site" evidence="17">
    <location>
        <position position="230"/>
    </location>
    <ligand>
        <name>FAD</name>
        <dbReference type="ChEBI" id="CHEBI:57692"/>
    </ligand>
</feature>
<evidence type="ECO:0000256" key="16">
    <source>
        <dbReference type="PIRSR" id="PIRSR017205-1"/>
    </source>
</evidence>
<feature type="binding site" evidence="17">
    <location>
        <position position="303"/>
    </location>
    <ligand>
        <name>FAD</name>
        <dbReference type="ChEBI" id="CHEBI:57692"/>
    </ligand>
</feature>
<name>A0AAW1T6L5_9CHLO</name>
<evidence type="ECO:0000256" key="11">
    <source>
        <dbReference type="ARBA" id="ARBA00023002"/>
    </source>
</evidence>
<evidence type="ECO:0000256" key="15">
    <source>
        <dbReference type="ARBA" id="ARBA00023284"/>
    </source>
</evidence>
<keyword evidence="7" id="KW-0732">Signal</keyword>
<evidence type="ECO:0000256" key="17">
    <source>
        <dbReference type="PIRSR" id="PIRSR017205-2"/>
    </source>
</evidence>
<dbReference type="GO" id="GO:0016972">
    <property type="term" value="F:thiol oxidase activity"/>
    <property type="evidence" value="ECO:0007669"/>
    <property type="project" value="InterPro"/>
</dbReference>
<dbReference type="SUPFAM" id="SSF110019">
    <property type="entry name" value="ERO1-like"/>
    <property type="match status" value="1"/>
</dbReference>
<dbReference type="GO" id="GO:0034975">
    <property type="term" value="P:protein folding in endoplasmic reticulum"/>
    <property type="evidence" value="ECO:0007669"/>
    <property type="project" value="InterPro"/>
</dbReference>
<keyword evidence="10" id="KW-0249">Electron transport</keyword>
<evidence type="ECO:0000256" key="10">
    <source>
        <dbReference type="ARBA" id="ARBA00022982"/>
    </source>
</evidence>
<dbReference type="GO" id="GO:0005789">
    <property type="term" value="C:endoplasmic reticulum membrane"/>
    <property type="evidence" value="ECO:0007669"/>
    <property type="project" value="UniProtKB-SubCell"/>
</dbReference>
<feature type="binding site" evidence="17">
    <location>
        <position position="228"/>
    </location>
    <ligand>
        <name>FAD</name>
        <dbReference type="ChEBI" id="CHEBI:57692"/>
    </ligand>
</feature>
<reference evidence="19 20" key="1">
    <citation type="journal article" date="2024" name="Nat. Commun.">
        <title>Phylogenomics reveals the evolutionary origins of lichenization in chlorophyte algae.</title>
        <authorList>
            <person name="Puginier C."/>
            <person name="Libourel C."/>
            <person name="Otte J."/>
            <person name="Skaloud P."/>
            <person name="Haon M."/>
            <person name="Grisel S."/>
            <person name="Petersen M."/>
            <person name="Berrin J.G."/>
            <person name="Delaux P.M."/>
            <person name="Dal Grande F."/>
            <person name="Keller J."/>
        </authorList>
    </citation>
    <scope>NUCLEOTIDE SEQUENCE [LARGE SCALE GENOMIC DNA]</scope>
    <source>
        <strain evidence="19 20">SAG 2523</strain>
    </source>
</reference>
<keyword evidence="20" id="KW-1185">Reference proteome</keyword>
<keyword evidence="11" id="KW-0560">Oxidoreductase</keyword>
<feature type="binding site" evidence="17">
    <location>
        <position position="273"/>
    </location>
    <ligand>
        <name>FAD</name>
        <dbReference type="ChEBI" id="CHEBI:57692"/>
    </ligand>
</feature>
<evidence type="ECO:0000256" key="8">
    <source>
        <dbReference type="ARBA" id="ARBA00022824"/>
    </source>
</evidence>
<feature type="disulfide bond" description="Redox-active" evidence="18">
    <location>
        <begin position="405"/>
        <end position="408"/>
    </location>
</feature>
<evidence type="ECO:0000313" key="20">
    <source>
        <dbReference type="Proteomes" id="UP001485043"/>
    </source>
</evidence>
<evidence type="ECO:0000256" key="3">
    <source>
        <dbReference type="ARBA" id="ARBA00008277"/>
    </source>
</evidence>
<dbReference type="PANTHER" id="PTHR12613:SF0">
    <property type="entry name" value="ERO1-LIKE PROTEIN"/>
    <property type="match status" value="1"/>
</dbReference>
<proteinExistence type="inferred from homology"/>
<comment type="caution">
    <text evidence="19">The sequence shown here is derived from an EMBL/GenBank/DDBJ whole genome shotgun (WGS) entry which is preliminary data.</text>
</comment>
<keyword evidence="6" id="KW-0285">Flavoprotein</keyword>
<dbReference type="Pfam" id="PF04137">
    <property type="entry name" value="ERO1"/>
    <property type="match status" value="1"/>
</dbReference>
<dbReference type="GO" id="GO:0071949">
    <property type="term" value="F:FAD binding"/>
    <property type="evidence" value="ECO:0007669"/>
    <property type="project" value="InterPro"/>
</dbReference>
<feature type="binding site" evidence="17">
    <location>
        <position position="270"/>
    </location>
    <ligand>
        <name>FAD</name>
        <dbReference type="ChEBI" id="CHEBI:57692"/>
    </ligand>
</feature>
<feature type="disulfide bond" description="Redox-active" evidence="18">
    <location>
        <begin position="140"/>
        <end position="145"/>
    </location>
</feature>
<keyword evidence="13 18" id="KW-1015">Disulfide bond</keyword>
<accession>A0AAW1T6L5</accession>
<evidence type="ECO:0000256" key="2">
    <source>
        <dbReference type="ARBA" id="ARBA00004367"/>
    </source>
</evidence>
<sequence length="465" mass="51936">MTKLRATASLSVLAAAVCVSCASWGLSYFSSRGYLQQLSFDGLILPEGWRWQGHCSNASTAEICDKLLQDPEPFDDASASLTCGLHGQVQDCGCDYNSVNQLNAKHLNPVLSRLVQTPYFRYFKVSLWCDCPFWPDDGMCALRDCSVCECPEDDEVAKLWRQQESGPSCQGSSSIMEEASAVKRDLDPATRKQLGQIPGWRGFNNPWLPDDDQAVDFSYVNLVENPERYTGYKGEHPHRVWNQIYSHSCFQGMTNASECTEQRVFYKLISGMHASISAHIAADYLLDEASAKWGPSLEEFERRLGTPATKSHLENLYFAYLFVLRAVMKAGPALEQANLSSGLPVEDKLTRELMDQLITTTFLKRACPVPFDEGQLWKGDNAQHLQEQLRSGFHDITRVMDCVGCEKCKLWGKLQLLGVATSLKILFSPESCNIAGEDMTHPLLERNEGVVPGYVQAAFRLLSVP</sequence>